<dbReference type="EMBL" id="QFZK01000022">
    <property type="protein sequence ID" value="RFO95124.1"/>
    <property type="molecule type" value="Genomic_DNA"/>
</dbReference>
<accession>A0A3E1R6Z2</accession>
<dbReference type="InterPro" id="IPR004843">
    <property type="entry name" value="Calcineurin-like_PHP"/>
</dbReference>
<dbReference type="GO" id="GO:0004519">
    <property type="term" value="F:endonuclease activity"/>
    <property type="evidence" value="ECO:0007669"/>
    <property type="project" value="UniProtKB-KW"/>
</dbReference>
<dbReference type="GO" id="GO:0006260">
    <property type="term" value="P:DNA replication"/>
    <property type="evidence" value="ECO:0007669"/>
    <property type="project" value="UniProtKB-KW"/>
</dbReference>
<feature type="domain" description="Nuclease SbcCD subunit D C-terminal" evidence="9">
    <location>
        <begin position="291"/>
        <end position="398"/>
    </location>
</feature>
<evidence type="ECO:0000259" key="8">
    <source>
        <dbReference type="Pfam" id="PF00149"/>
    </source>
</evidence>
<dbReference type="SUPFAM" id="SSF56300">
    <property type="entry name" value="Metallo-dependent phosphatases"/>
    <property type="match status" value="1"/>
</dbReference>
<keyword evidence="7" id="KW-0233">DNA recombination</keyword>
<comment type="similarity">
    <text evidence="1 7">Belongs to the SbcD family.</text>
</comment>
<comment type="caution">
    <text evidence="10">The sequence shown here is derived from an EMBL/GenBank/DDBJ whole genome shotgun (WGS) entry which is preliminary data.</text>
</comment>
<reference evidence="10 11" key="1">
    <citation type="submission" date="2018-05" db="EMBL/GenBank/DDBJ databases">
        <title>Rhodoferax soyangensis sp.nov., isolated from an oligotrophic freshwater lake.</title>
        <authorList>
            <person name="Park M."/>
        </authorList>
    </citation>
    <scope>NUCLEOTIDE SEQUENCE [LARGE SCALE GENOMIC DNA]</scope>
    <source>
        <strain evidence="10 11">IMCC26218</strain>
    </source>
</reference>
<protein>
    <recommendedName>
        <fullName evidence="3 7">Nuclease SbcCD subunit D</fullName>
    </recommendedName>
</protein>
<dbReference type="CDD" id="cd00840">
    <property type="entry name" value="MPP_Mre11_N"/>
    <property type="match status" value="1"/>
</dbReference>
<evidence type="ECO:0000259" key="9">
    <source>
        <dbReference type="Pfam" id="PF12320"/>
    </source>
</evidence>
<keyword evidence="11" id="KW-1185">Reference proteome</keyword>
<keyword evidence="7" id="KW-0255">Endonuclease</keyword>
<dbReference type="OrthoDB" id="9773856at2"/>
<dbReference type="InterPro" id="IPR041796">
    <property type="entry name" value="Mre11_N"/>
</dbReference>
<name>A0A3E1R6Z2_9BURK</name>
<keyword evidence="4 7" id="KW-0540">Nuclease</keyword>
<dbReference type="InterPro" id="IPR050535">
    <property type="entry name" value="DNA_Repair-Maintenance_Comp"/>
</dbReference>
<comment type="subunit">
    <text evidence="2 7">Heterodimer of SbcC and SbcD.</text>
</comment>
<evidence type="ECO:0000256" key="3">
    <source>
        <dbReference type="ARBA" id="ARBA00013365"/>
    </source>
</evidence>
<feature type="domain" description="Calcineurin-like phosphoesterase" evidence="8">
    <location>
        <begin position="1"/>
        <end position="238"/>
    </location>
</feature>
<keyword evidence="7" id="KW-0235">DNA replication</keyword>
<gene>
    <name evidence="7" type="primary">sbcD</name>
    <name evidence="10" type="ORF">DIC66_20055</name>
</gene>
<dbReference type="GO" id="GO:0006310">
    <property type="term" value="P:DNA recombination"/>
    <property type="evidence" value="ECO:0007669"/>
    <property type="project" value="UniProtKB-KW"/>
</dbReference>
<dbReference type="NCBIfam" id="TIGR00619">
    <property type="entry name" value="sbcd"/>
    <property type="match status" value="1"/>
</dbReference>
<dbReference type="GO" id="GO:0008408">
    <property type="term" value="F:3'-5' exonuclease activity"/>
    <property type="evidence" value="ECO:0007669"/>
    <property type="project" value="InterPro"/>
</dbReference>
<dbReference type="PANTHER" id="PTHR30337">
    <property type="entry name" value="COMPONENT OF ATP-DEPENDENT DSDNA EXONUCLEASE"/>
    <property type="match status" value="1"/>
</dbReference>
<evidence type="ECO:0000256" key="5">
    <source>
        <dbReference type="ARBA" id="ARBA00022801"/>
    </source>
</evidence>
<evidence type="ECO:0000256" key="2">
    <source>
        <dbReference type="ARBA" id="ARBA00011322"/>
    </source>
</evidence>
<sequence length="428" mass="46228">MKLLHTSDWHLGQSLNQFDRSYEHAQFLAWLLDTLVAEQVDALLIAGDVFDNTNPSSASQNQLYQFLTEARRRVPQLGIVMTAGNHDSPGRMEAPAPFLALLEAYVVGHTGRNRAGAGADAEPGADFSRIVVPLKSKTGAVAAWCIAMPFLRPGDVPRVEGAADAYRAGVEAIYAQAYAYALELRSPGQAIIALGHCHISGGQVSVESERNIVIGGAEALSAKVFAPGIAYVALGHLHLAQQVGGDATRRYCGSPLPMSFSEVDYQHQVVIAELDGEAVASTRALLIPRSVDMLRVPKQAAPLEEVLQALQALEFADGLTDAPQEQWPYLQVRVQLSQPEPGLRLQVEEALTGKPVRLVRIETSSARKGTESAAPVVSIDELSRLQPADYFERLYQHKFDEAPPDDLMAAFTELLNAPVDALDAGARP</sequence>
<dbReference type="Pfam" id="PF00149">
    <property type="entry name" value="Metallophos"/>
    <property type="match status" value="1"/>
</dbReference>
<organism evidence="10 11">
    <name type="scientific">Rhodoferax lacus</name>
    <dbReference type="NCBI Taxonomy" id="2184758"/>
    <lineage>
        <taxon>Bacteria</taxon>
        <taxon>Pseudomonadati</taxon>
        <taxon>Pseudomonadota</taxon>
        <taxon>Betaproteobacteria</taxon>
        <taxon>Burkholderiales</taxon>
        <taxon>Comamonadaceae</taxon>
        <taxon>Rhodoferax</taxon>
    </lineage>
</organism>
<keyword evidence="5 7" id="KW-0378">Hydrolase</keyword>
<dbReference type="RefSeq" id="WP_117179960.1">
    <property type="nucleotide sequence ID" value="NZ_QFZK01000022.1"/>
</dbReference>
<dbReference type="Pfam" id="PF12320">
    <property type="entry name" value="SbcD_C"/>
    <property type="match status" value="1"/>
</dbReference>
<evidence type="ECO:0000256" key="6">
    <source>
        <dbReference type="ARBA" id="ARBA00022839"/>
    </source>
</evidence>
<dbReference type="InterPro" id="IPR004593">
    <property type="entry name" value="SbcD"/>
</dbReference>
<dbReference type="Proteomes" id="UP000260665">
    <property type="component" value="Unassembled WGS sequence"/>
</dbReference>
<evidence type="ECO:0000256" key="4">
    <source>
        <dbReference type="ARBA" id="ARBA00022722"/>
    </source>
</evidence>
<dbReference type="InterPro" id="IPR026843">
    <property type="entry name" value="SbcD_C"/>
</dbReference>
<evidence type="ECO:0000313" key="10">
    <source>
        <dbReference type="EMBL" id="RFO95124.1"/>
    </source>
</evidence>
<proteinExistence type="inferred from homology"/>
<evidence type="ECO:0000313" key="11">
    <source>
        <dbReference type="Proteomes" id="UP000260665"/>
    </source>
</evidence>
<evidence type="ECO:0000256" key="7">
    <source>
        <dbReference type="RuleBase" id="RU363069"/>
    </source>
</evidence>
<keyword evidence="6 7" id="KW-0269">Exonuclease</keyword>
<dbReference type="InterPro" id="IPR029052">
    <property type="entry name" value="Metallo-depent_PP-like"/>
</dbReference>
<dbReference type="AlphaFoldDB" id="A0A3E1R6Z2"/>
<dbReference type="Gene3D" id="3.60.21.10">
    <property type="match status" value="1"/>
</dbReference>
<dbReference type="PANTHER" id="PTHR30337:SF0">
    <property type="entry name" value="NUCLEASE SBCCD SUBUNIT D"/>
    <property type="match status" value="1"/>
</dbReference>
<evidence type="ECO:0000256" key="1">
    <source>
        <dbReference type="ARBA" id="ARBA00010555"/>
    </source>
</evidence>
<comment type="function">
    <text evidence="7">SbcCD cleaves DNA hairpin structures. These structures can inhibit DNA replication and are intermediates in certain DNA recombination reactions. The complex acts as a 3'-&gt;5' double strand exonuclease that can open hairpins. It also has a 5' single-strand endonuclease activity.</text>
</comment>